<accession>A0AAN0M3K3</accession>
<evidence type="ECO:0000313" key="2">
    <source>
        <dbReference type="EMBL" id="WZU64489.1"/>
    </source>
</evidence>
<name>A0AAN0M3K3_9RHOB</name>
<gene>
    <name evidence="2" type="ORF">AABB28_04140</name>
</gene>
<keyword evidence="1" id="KW-1133">Transmembrane helix</keyword>
<evidence type="ECO:0008006" key="4">
    <source>
        <dbReference type="Google" id="ProtNLM"/>
    </source>
</evidence>
<organism evidence="2 3">
    <name type="scientific">Yoonia algicola</name>
    <dbReference type="NCBI Taxonomy" id="3137368"/>
    <lineage>
        <taxon>Bacteria</taxon>
        <taxon>Pseudomonadati</taxon>
        <taxon>Pseudomonadota</taxon>
        <taxon>Alphaproteobacteria</taxon>
        <taxon>Rhodobacterales</taxon>
        <taxon>Paracoccaceae</taxon>
        <taxon>Yoonia</taxon>
    </lineage>
</organism>
<dbReference type="RefSeq" id="WP_342070854.1">
    <property type="nucleotide sequence ID" value="NZ_CP151762.1"/>
</dbReference>
<dbReference type="AlphaFoldDB" id="A0AAN0M3K3"/>
<reference evidence="2 3" key="1">
    <citation type="submission" date="2024-04" db="EMBL/GenBank/DDBJ databases">
        <title>Phylogenomic analyses of a clade within the roseobacter group suggest taxonomic reassignments of species of the genera Aestuariivita, Citreicella, Loktanella, Nautella, Pelagibaca, Ruegeria, Thalassobius, Thiobacimonas and Tropicibacter, and the proposal o.</title>
        <authorList>
            <person name="Jeon C.O."/>
        </authorList>
    </citation>
    <scope>NUCLEOTIDE SEQUENCE [LARGE SCALE GENOMIC DNA]</scope>
    <source>
        <strain evidence="2 3">G8-12</strain>
    </source>
</reference>
<keyword evidence="1" id="KW-0472">Membrane</keyword>
<dbReference type="KEGG" id="yag:AABB28_04140"/>
<keyword evidence="1" id="KW-0812">Transmembrane</keyword>
<feature type="transmembrane region" description="Helical" evidence="1">
    <location>
        <begin position="122"/>
        <end position="146"/>
    </location>
</feature>
<feature type="transmembrane region" description="Helical" evidence="1">
    <location>
        <begin position="166"/>
        <end position="192"/>
    </location>
</feature>
<keyword evidence="3" id="KW-1185">Reference proteome</keyword>
<evidence type="ECO:0000256" key="1">
    <source>
        <dbReference type="SAM" id="Phobius"/>
    </source>
</evidence>
<dbReference type="InterPro" id="IPR029058">
    <property type="entry name" value="AB_hydrolase_fold"/>
</dbReference>
<sequence>MSAQVGQVRTRRVFHIPGYDPIHPRRYRELYRTEGAAQAKISGYEIGIKAESSDASFRWAVGARIDGQPVISRVDVLVWSDIVRDSMAQSIPATYWQLVQTAWIYISTGTLRRLMWMRKGPVIAALYPVVMLLSQLALAVGVGSWLGGLMDDLGQGGLAWIGLREGAVYAGLMWVFWALGWAVMIGVVVAILRWFKARDNRLFAYYLMHDYAYSAQLRGETPPALAARMKEFEALIAAALAEDVDEVLVVGHSSGAHLAVSILAELLRSGRVPEGGPALAFLSLGQVVPMVSFLPRARALRRDLAVLSASENLTWVDVSAPGDGCCFALCDPVAVSGVAPENKRWPLVISAAFTQTLSPARWKALRWRFFRLHFQYLCAFDRPKDYDYFQITAGPLTLGARYAGRKPSASRIHIPVSKYTSQVP</sequence>
<proteinExistence type="predicted"/>
<dbReference type="Proteomes" id="UP001451782">
    <property type="component" value="Chromosome"/>
</dbReference>
<dbReference type="EMBL" id="CP151762">
    <property type="protein sequence ID" value="WZU64489.1"/>
    <property type="molecule type" value="Genomic_DNA"/>
</dbReference>
<dbReference type="SUPFAM" id="SSF53474">
    <property type="entry name" value="alpha/beta-Hydrolases"/>
    <property type="match status" value="1"/>
</dbReference>
<evidence type="ECO:0000313" key="3">
    <source>
        <dbReference type="Proteomes" id="UP001451782"/>
    </source>
</evidence>
<protein>
    <recommendedName>
        <fullName evidence="4">Alpha/beta hydrolase</fullName>
    </recommendedName>
</protein>